<dbReference type="Gramene" id="KOM50044">
    <property type="protein sequence ID" value="KOM50044"/>
    <property type="gene ID" value="LR48_Vigan08g087100"/>
</dbReference>
<protein>
    <submittedName>
        <fullName evidence="2">Uncharacterized protein</fullName>
    </submittedName>
</protein>
<accession>A0A0L9V5V3</accession>
<feature type="region of interest" description="Disordered" evidence="1">
    <location>
        <begin position="97"/>
        <end position="145"/>
    </location>
</feature>
<dbReference type="EMBL" id="CM003378">
    <property type="protein sequence ID" value="KOM50044.1"/>
    <property type="molecule type" value="Genomic_DNA"/>
</dbReference>
<evidence type="ECO:0000313" key="3">
    <source>
        <dbReference type="Proteomes" id="UP000053144"/>
    </source>
</evidence>
<proteinExistence type="predicted"/>
<feature type="compositionally biased region" description="Basic and acidic residues" evidence="1">
    <location>
        <begin position="102"/>
        <end position="112"/>
    </location>
</feature>
<dbReference type="AlphaFoldDB" id="A0A0L9V5V3"/>
<name>A0A0L9V5V3_PHAAN</name>
<dbReference type="Proteomes" id="UP000053144">
    <property type="component" value="Chromosome 8"/>
</dbReference>
<organism evidence="2 3">
    <name type="scientific">Phaseolus angularis</name>
    <name type="common">Azuki bean</name>
    <name type="synonym">Vigna angularis</name>
    <dbReference type="NCBI Taxonomy" id="3914"/>
    <lineage>
        <taxon>Eukaryota</taxon>
        <taxon>Viridiplantae</taxon>
        <taxon>Streptophyta</taxon>
        <taxon>Embryophyta</taxon>
        <taxon>Tracheophyta</taxon>
        <taxon>Spermatophyta</taxon>
        <taxon>Magnoliopsida</taxon>
        <taxon>eudicotyledons</taxon>
        <taxon>Gunneridae</taxon>
        <taxon>Pentapetalae</taxon>
        <taxon>rosids</taxon>
        <taxon>fabids</taxon>
        <taxon>Fabales</taxon>
        <taxon>Fabaceae</taxon>
        <taxon>Papilionoideae</taxon>
        <taxon>50 kb inversion clade</taxon>
        <taxon>NPAAA clade</taxon>
        <taxon>indigoferoid/millettioid clade</taxon>
        <taxon>Phaseoleae</taxon>
        <taxon>Vigna</taxon>
    </lineage>
</organism>
<evidence type="ECO:0000313" key="2">
    <source>
        <dbReference type="EMBL" id="KOM50044.1"/>
    </source>
</evidence>
<evidence type="ECO:0000256" key="1">
    <source>
        <dbReference type="SAM" id="MobiDB-lite"/>
    </source>
</evidence>
<sequence>MITLILFVFKREQFLAGYTASVLNANRGSISVLKKLSVAAGQRGRKCRKIRHICLVPGIGARLPYDAVNEVAHEVNRVAVEHGNVGDSLLELQLDIPGSGDDNVKSRPKVVEETGPTGHTSSDGGLGQVEGLGSSVGKVGEGLHA</sequence>
<gene>
    <name evidence="2" type="ORF">LR48_Vigan08g087100</name>
</gene>
<reference evidence="3" key="1">
    <citation type="journal article" date="2015" name="Proc. Natl. Acad. Sci. U.S.A.">
        <title>Genome sequencing of adzuki bean (Vigna angularis) provides insight into high starch and low fat accumulation and domestication.</title>
        <authorList>
            <person name="Yang K."/>
            <person name="Tian Z."/>
            <person name="Chen C."/>
            <person name="Luo L."/>
            <person name="Zhao B."/>
            <person name="Wang Z."/>
            <person name="Yu L."/>
            <person name="Li Y."/>
            <person name="Sun Y."/>
            <person name="Li W."/>
            <person name="Chen Y."/>
            <person name="Li Y."/>
            <person name="Zhang Y."/>
            <person name="Ai D."/>
            <person name="Zhao J."/>
            <person name="Shang C."/>
            <person name="Ma Y."/>
            <person name="Wu B."/>
            <person name="Wang M."/>
            <person name="Gao L."/>
            <person name="Sun D."/>
            <person name="Zhang P."/>
            <person name="Guo F."/>
            <person name="Wang W."/>
            <person name="Li Y."/>
            <person name="Wang J."/>
            <person name="Varshney R.K."/>
            <person name="Wang J."/>
            <person name="Ling H.Q."/>
            <person name="Wan P."/>
        </authorList>
    </citation>
    <scope>NUCLEOTIDE SEQUENCE</scope>
    <source>
        <strain evidence="3">cv. Jingnong 6</strain>
    </source>
</reference>